<reference evidence="11" key="1">
    <citation type="submission" date="2022-10" db="EMBL/GenBank/DDBJ databases">
        <title>Chitinophaga sp. nov., isolated from soil.</title>
        <authorList>
            <person name="Jeon C.O."/>
        </authorList>
    </citation>
    <scope>NUCLEOTIDE SEQUENCE</scope>
    <source>
        <strain evidence="11">R8</strain>
    </source>
</reference>
<dbReference type="RefSeq" id="WP_264283213.1">
    <property type="nucleotide sequence ID" value="NZ_CP107006.1"/>
</dbReference>
<evidence type="ECO:0000256" key="3">
    <source>
        <dbReference type="ARBA" id="ARBA00022452"/>
    </source>
</evidence>
<gene>
    <name evidence="11" type="ORF">MKQ68_10285</name>
</gene>
<protein>
    <submittedName>
        <fullName evidence="11">SusC/RagA family TonB-linked outer membrane protein</fullName>
    </submittedName>
</protein>
<dbReference type="SUPFAM" id="SSF49464">
    <property type="entry name" value="Carboxypeptidase regulatory domain-like"/>
    <property type="match status" value="1"/>
</dbReference>
<evidence type="ECO:0000256" key="6">
    <source>
        <dbReference type="ARBA" id="ARBA00023136"/>
    </source>
</evidence>
<organism evidence="11 12">
    <name type="scientific">Chitinophaga horti</name>
    <dbReference type="NCBI Taxonomy" id="2920382"/>
    <lineage>
        <taxon>Bacteria</taxon>
        <taxon>Pseudomonadati</taxon>
        <taxon>Bacteroidota</taxon>
        <taxon>Chitinophagia</taxon>
        <taxon>Chitinophagales</taxon>
        <taxon>Chitinophagaceae</taxon>
        <taxon>Chitinophaga</taxon>
    </lineage>
</organism>
<evidence type="ECO:0000256" key="8">
    <source>
        <dbReference type="PROSITE-ProRule" id="PRU01360"/>
    </source>
</evidence>
<dbReference type="InterPro" id="IPR039426">
    <property type="entry name" value="TonB-dep_rcpt-like"/>
</dbReference>
<dbReference type="NCBIfam" id="TIGR04056">
    <property type="entry name" value="OMP_RagA_SusC"/>
    <property type="match status" value="1"/>
</dbReference>
<dbReference type="Pfam" id="PF00593">
    <property type="entry name" value="TonB_dep_Rec_b-barrel"/>
    <property type="match status" value="1"/>
</dbReference>
<comment type="subcellular location">
    <subcellularLocation>
        <location evidence="1 8">Cell outer membrane</location>
        <topology evidence="1 8">Multi-pass membrane protein</topology>
    </subcellularLocation>
</comment>
<evidence type="ECO:0000256" key="7">
    <source>
        <dbReference type="ARBA" id="ARBA00023237"/>
    </source>
</evidence>
<name>A0ABY6J7B6_9BACT</name>
<dbReference type="PROSITE" id="PS52016">
    <property type="entry name" value="TONB_DEPENDENT_REC_3"/>
    <property type="match status" value="1"/>
</dbReference>
<keyword evidence="3 8" id="KW-1134">Transmembrane beta strand</keyword>
<evidence type="ECO:0000256" key="2">
    <source>
        <dbReference type="ARBA" id="ARBA00022448"/>
    </source>
</evidence>
<keyword evidence="9" id="KW-0732">Signal</keyword>
<proteinExistence type="inferred from homology"/>
<dbReference type="InterPro" id="IPR000531">
    <property type="entry name" value="Beta-barrel_TonB"/>
</dbReference>
<dbReference type="Gene3D" id="2.170.130.10">
    <property type="entry name" value="TonB-dependent receptor, plug domain"/>
    <property type="match status" value="1"/>
</dbReference>
<dbReference type="Gene3D" id="2.60.40.1120">
    <property type="entry name" value="Carboxypeptidase-like, regulatory domain"/>
    <property type="match status" value="1"/>
</dbReference>
<dbReference type="Gene3D" id="2.40.170.20">
    <property type="entry name" value="TonB-dependent receptor, beta-barrel domain"/>
    <property type="match status" value="1"/>
</dbReference>
<dbReference type="InterPro" id="IPR023996">
    <property type="entry name" value="TonB-dep_OMP_SusC/RagA"/>
</dbReference>
<dbReference type="Proteomes" id="UP001162741">
    <property type="component" value="Chromosome"/>
</dbReference>
<feature type="domain" description="TonB-dependent receptor-like beta-barrel" evidence="10">
    <location>
        <begin position="475"/>
        <end position="985"/>
    </location>
</feature>
<evidence type="ECO:0000256" key="5">
    <source>
        <dbReference type="ARBA" id="ARBA00023077"/>
    </source>
</evidence>
<evidence type="ECO:0000313" key="11">
    <source>
        <dbReference type="EMBL" id="UYQ95487.1"/>
    </source>
</evidence>
<evidence type="ECO:0000259" key="10">
    <source>
        <dbReference type="Pfam" id="PF00593"/>
    </source>
</evidence>
<feature type="signal peptide" evidence="9">
    <location>
        <begin position="1"/>
        <end position="17"/>
    </location>
</feature>
<feature type="chain" id="PRO_5046761829" evidence="9">
    <location>
        <begin position="18"/>
        <end position="1104"/>
    </location>
</feature>
<comment type="similarity">
    <text evidence="8">Belongs to the TonB-dependent receptor family.</text>
</comment>
<accession>A0ABY6J7B6</accession>
<evidence type="ECO:0000256" key="9">
    <source>
        <dbReference type="SAM" id="SignalP"/>
    </source>
</evidence>
<keyword evidence="4 8" id="KW-0812">Transmembrane</keyword>
<dbReference type="InterPro" id="IPR008969">
    <property type="entry name" value="CarboxyPept-like_regulatory"/>
</dbReference>
<dbReference type="SUPFAM" id="SSF56935">
    <property type="entry name" value="Porins"/>
    <property type="match status" value="1"/>
</dbReference>
<keyword evidence="12" id="KW-1185">Reference proteome</keyword>
<dbReference type="InterPro" id="IPR036942">
    <property type="entry name" value="Beta-barrel_TonB_sf"/>
</dbReference>
<dbReference type="EMBL" id="CP107006">
    <property type="protein sequence ID" value="UYQ95487.1"/>
    <property type="molecule type" value="Genomic_DNA"/>
</dbReference>
<keyword evidence="7 8" id="KW-0998">Cell outer membrane</keyword>
<sequence>MKLTAFILTVAFLNVYATGVSQSITFSGKNVPLKKVFTAVKDQTGYVIFGNADVIQEGTPVTLTVYDMPLKDFLDLAMKNLPLNYRIADKTIMISRKPLSQQPLQGPAQVVVQNVSGTVKDSSGRPIPGATVMLQPGGKGASTNSDGVFVIPKVEPGTYNIAVSFIGFHSFVRRITVTGNAPLELGMITLGAATASLKDVVISNGLFTRSRESFTGAVSTFSGTELKRVSNQNVLAAMAILDPSIRIVDNVQLGSDPNKLPEIILRGPTGLPDVNATYQNAPNMPLFILDGFETTLQKIYDLNMNIVASITLLKDASAKAIYGSKAGNGVVVIETLRPMPGKLRLSYTGSMDITAPDLNSYNMTNSSQKLEAELLAGKYYSAYPERQYELMQLYSKNRQAALDGVNTYWLSQPLQNGVGQKHNIYLDGGDEAMRYAAGLNYNRIAGVMKGSDRTTISGLLNLSYRKNNVSFRNNLSIDKNTSRNSPYGLFGDYTKLNPYWRIKDSANHLIPVFDGNVANPLYNATLNIKDQTDYTTIIENFYGEWEVVKNLRVTGRVGLNLTENSSDYFIPASHSRYLTIQPSDPMYLLRGEYTASNGKANTFSTDLGLNYSFMFGKNQVFTNVFYSLQQQSQSTRGMTMIGFPDDKMDDITFGSQYQIGSKAVGGSSKTRNVGVTTALNYSYDNRFLADLSYRANGSSQFGSNNRWGNFWSVGLGWNVHYEKFMENLKFIDQMKIRGSIGTTGTQNFSSYQSIATYGYITDRVYNGELGVKLLAAANPNLKWQQAQDKNVGVDMNLFKVLGLRADFYITDTKDLLSDQTIAPSTGFNSYKENVGEQRNQGFQVTVSGRIFQDVKRRAYITAFANIAHNTNKIRKVSNALAQINKGQDSTLQSGGLGSNRPVTRFAEGQSTSAIWAVPSRGIDPANGSEIYVKRNGELTYVWSADDQVVVGDNLPKYNGSFGINSQLRGLTLNLAFSYRLGGQIYNQTLVDKVENADINYNVDVRLLEGRWRTPGQQALYKNIADLSATRPTSRFVQDQHELILSSINFGYDFSQMRFVRSLKMNRLAATVTMNELARLSRVQTERGLDYPFARTMSFSLQANF</sequence>
<evidence type="ECO:0000313" key="12">
    <source>
        <dbReference type="Proteomes" id="UP001162741"/>
    </source>
</evidence>
<keyword evidence="6 8" id="KW-0472">Membrane</keyword>
<keyword evidence="5" id="KW-0798">TonB box</keyword>
<dbReference type="InterPro" id="IPR037066">
    <property type="entry name" value="Plug_dom_sf"/>
</dbReference>
<dbReference type="Pfam" id="PF13620">
    <property type="entry name" value="CarboxypepD_reg"/>
    <property type="match status" value="1"/>
</dbReference>
<evidence type="ECO:0000256" key="4">
    <source>
        <dbReference type="ARBA" id="ARBA00022692"/>
    </source>
</evidence>
<keyword evidence="2 8" id="KW-0813">Transport</keyword>
<evidence type="ECO:0000256" key="1">
    <source>
        <dbReference type="ARBA" id="ARBA00004571"/>
    </source>
</evidence>